<organism evidence="3 4">
    <name type="scientific">Perilla frutescens var. hirtella</name>
    <name type="common">Perilla citriodora</name>
    <name type="synonym">Perilla setoyensis</name>
    <dbReference type="NCBI Taxonomy" id="608512"/>
    <lineage>
        <taxon>Eukaryota</taxon>
        <taxon>Viridiplantae</taxon>
        <taxon>Streptophyta</taxon>
        <taxon>Embryophyta</taxon>
        <taxon>Tracheophyta</taxon>
        <taxon>Spermatophyta</taxon>
        <taxon>Magnoliopsida</taxon>
        <taxon>eudicotyledons</taxon>
        <taxon>Gunneridae</taxon>
        <taxon>Pentapetalae</taxon>
        <taxon>asterids</taxon>
        <taxon>lamiids</taxon>
        <taxon>Lamiales</taxon>
        <taxon>Lamiaceae</taxon>
        <taxon>Nepetoideae</taxon>
        <taxon>Elsholtzieae</taxon>
        <taxon>Perilla</taxon>
    </lineage>
</organism>
<evidence type="ECO:0000256" key="1">
    <source>
        <dbReference type="ARBA" id="ARBA00022737"/>
    </source>
</evidence>
<feature type="repeat" description="PPR" evidence="2">
    <location>
        <begin position="278"/>
        <end position="308"/>
    </location>
</feature>
<dbReference type="InterPro" id="IPR046960">
    <property type="entry name" value="PPR_At4g14850-like_plant"/>
</dbReference>
<accession>A0AAD4IUY6</accession>
<gene>
    <name evidence="3" type="ORF">C2S53_014490</name>
</gene>
<dbReference type="InterPro" id="IPR002885">
    <property type="entry name" value="PPR_rpt"/>
</dbReference>
<evidence type="ECO:0000313" key="3">
    <source>
        <dbReference type="EMBL" id="KAH6822020.1"/>
    </source>
</evidence>
<protein>
    <recommendedName>
        <fullName evidence="5">Pentatricopeptide repeat-containing protein</fullName>
    </recommendedName>
</protein>
<keyword evidence="4" id="KW-1185">Reference proteome</keyword>
<dbReference type="GO" id="GO:0009451">
    <property type="term" value="P:RNA modification"/>
    <property type="evidence" value="ECO:0007669"/>
    <property type="project" value="InterPro"/>
</dbReference>
<sequence>MSESDFDPDTITFGPISEIDIKCARAGSWNWRRRSTCRCCASASAIISSGNFFSHPTTVSHHLTQSASTKVKEWILRHSANVLVGEFLFAPTSELFRDPSFADRLLKLSSNLIKDFCYTLLIFKRVEFPDAFRVNTVIKKYFCSSNHAEAVIFYVKMLRGCGFYPNGFTFPPLISACAKLGCLSLGQMCHGHTVKDLVSWNTIVDGFAKVGEMGLAHRLFDEMLEKNVISWNVVITGYLNFQNPGNALKLFQKMIGQSFDSIDTTMVQVITACGRRKNSVSWNAMILGHCIHGNPAEGLNLYEEMKERIRRNDNLGIEIGSDFKLSEGKWILPDELTFIGVLCACSHLGLLEDGRNHFSQMTDVFCIKLNFGHYWCLANLMANVGLM</sequence>
<dbReference type="PANTHER" id="PTHR47926:SF359">
    <property type="entry name" value="PENTACOTRIPEPTIDE-REPEAT REGION OF PRORP DOMAIN-CONTAINING PROTEIN"/>
    <property type="match status" value="1"/>
</dbReference>
<evidence type="ECO:0000256" key="2">
    <source>
        <dbReference type="PROSITE-ProRule" id="PRU00708"/>
    </source>
</evidence>
<dbReference type="PROSITE" id="PS51375">
    <property type="entry name" value="PPR"/>
    <property type="match status" value="2"/>
</dbReference>
<dbReference type="NCBIfam" id="TIGR00756">
    <property type="entry name" value="PPR"/>
    <property type="match status" value="2"/>
</dbReference>
<name>A0AAD4IUY6_PERFH</name>
<dbReference type="AlphaFoldDB" id="A0AAD4IUY6"/>
<dbReference type="InterPro" id="IPR011990">
    <property type="entry name" value="TPR-like_helical_dom_sf"/>
</dbReference>
<feature type="repeat" description="PPR" evidence="2">
    <location>
        <begin position="196"/>
        <end position="230"/>
    </location>
</feature>
<dbReference type="GO" id="GO:0003723">
    <property type="term" value="F:RNA binding"/>
    <property type="evidence" value="ECO:0007669"/>
    <property type="project" value="InterPro"/>
</dbReference>
<evidence type="ECO:0000313" key="4">
    <source>
        <dbReference type="Proteomes" id="UP001190926"/>
    </source>
</evidence>
<dbReference type="PANTHER" id="PTHR47926">
    <property type="entry name" value="PENTATRICOPEPTIDE REPEAT-CONTAINING PROTEIN"/>
    <property type="match status" value="1"/>
</dbReference>
<dbReference type="Pfam" id="PF01535">
    <property type="entry name" value="PPR"/>
    <property type="match status" value="2"/>
</dbReference>
<keyword evidence="1" id="KW-0677">Repeat</keyword>
<dbReference type="Pfam" id="PF13041">
    <property type="entry name" value="PPR_2"/>
    <property type="match status" value="1"/>
</dbReference>
<reference evidence="3 4" key="1">
    <citation type="journal article" date="2021" name="Nat. Commun.">
        <title>Incipient diploidization of the medicinal plant Perilla within 10,000 years.</title>
        <authorList>
            <person name="Zhang Y."/>
            <person name="Shen Q."/>
            <person name="Leng L."/>
            <person name="Zhang D."/>
            <person name="Chen S."/>
            <person name="Shi Y."/>
            <person name="Ning Z."/>
            <person name="Chen S."/>
        </authorList>
    </citation>
    <scope>NUCLEOTIDE SEQUENCE [LARGE SCALE GENOMIC DNA]</scope>
    <source>
        <strain evidence="4">cv. PC099</strain>
    </source>
</reference>
<proteinExistence type="predicted"/>
<dbReference type="Proteomes" id="UP001190926">
    <property type="component" value="Unassembled WGS sequence"/>
</dbReference>
<comment type="caution">
    <text evidence="3">The sequence shown here is derived from an EMBL/GenBank/DDBJ whole genome shotgun (WGS) entry which is preliminary data.</text>
</comment>
<evidence type="ECO:0008006" key="5">
    <source>
        <dbReference type="Google" id="ProtNLM"/>
    </source>
</evidence>
<dbReference type="Gene3D" id="1.25.40.10">
    <property type="entry name" value="Tetratricopeptide repeat domain"/>
    <property type="match status" value="2"/>
</dbReference>
<dbReference type="EMBL" id="SDAM02001747">
    <property type="protein sequence ID" value="KAH6822020.1"/>
    <property type="molecule type" value="Genomic_DNA"/>
</dbReference>